<dbReference type="PROSITE" id="PS50943">
    <property type="entry name" value="HTH_CROC1"/>
    <property type="match status" value="1"/>
</dbReference>
<comment type="caution">
    <text evidence="3">The sequence shown here is derived from an EMBL/GenBank/DDBJ whole genome shotgun (WGS) entry which is preliminary data.</text>
</comment>
<evidence type="ECO:0000313" key="3">
    <source>
        <dbReference type="EMBL" id="KNZ69829.1"/>
    </source>
</evidence>
<dbReference type="GO" id="GO:0005829">
    <property type="term" value="C:cytosol"/>
    <property type="evidence" value="ECO:0007669"/>
    <property type="project" value="TreeGrafter"/>
</dbReference>
<dbReference type="SMART" id="SM00530">
    <property type="entry name" value="HTH_XRE"/>
    <property type="match status" value="1"/>
</dbReference>
<dbReference type="Gene3D" id="1.10.260.40">
    <property type="entry name" value="lambda repressor-like DNA-binding domains"/>
    <property type="match status" value="1"/>
</dbReference>
<organism evidence="3 4">
    <name type="scientific">Thermincola ferriacetica</name>
    <dbReference type="NCBI Taxonomy" id="281456"/>
    <lineage>
        <taxon>Bacteria</taxon>
        <taxon>Bacillati</taxon>
        <taxon>Bacillota</taxon>
        <taxon>Clostridia</taxon>
        <taxon>Eubacteriales</taxon>
        <taxon>Thermincolaceae</taxon>
        <taxon>Thermincola</taxon>
    </lineage>
</organism>
<dbReference type="GO" id="GO:0003677">
    <property type="term" value="F:DNA binding"/>
    <property type="evidence" value="ECO:0007669"/>
    <property type="project" value="UniProtKB-KW"/>
</dbReference>
<reference evidence="4" key="1">
    <citation type="submission" date="2015-07" db="EMBL/GenBank/DDBJ databases">
        <title>Complete Genome of Thermincola ferriacetica strain Z-0001T.</title>
        <authorList>
            <person name="Lusk B."/>
            <person name="Badalamenti J.P."/>
            <person name="Parameswaran P."/>
            <person name="Bond D.R."/>
            <person name="Torres C.I."/>
        </authorList>
    </citation>
    <scope>NUCLEOTIDE SEQUENCE [LARGE SCALE GENOMIC DNA]</scope>
    <source>
        <strain evidence="4">Z-0001</strain>
    </source>
</reference>
<dbReference type="PANTHER" id="PTHR46797:SF1">
    <property type="entry name" value="METHYLPHOSPHONATE SYNTHASE"/>
    <property type="match status" value="1"/>
</dbReference>
<sequence length="131" mass="14927">MNNTLGDKIKHLLFLRSMKQADLVKVSGVSKATISELINNKQKNPSIETIEKIAKALRVSPLYFLEENAVTPLEVAPHLPQHIREFILNSENMDYIVLAHKLKSKNLPVEVMEKIIESYESLIQNKKYANS</sequence>
<dbReference type="GO" id="GO:0003700">
    <property type="term" value="F:DNA-binding transcription factor activity"/>
    <property type="evidence" value="ECO:0007669"/>
    <property type="project" value="TreeGrafter"/>
</dbReference>
<dbReference type="InterPro" id="IPR050807">
    <property type="entry name" value="TransReg_Diox_bact_type"/>
</dbReference>
<keyword evidence="4" id="KW-1185">Reference proteome</keyword>
<evidence type="ECO:0000313" key="4">
    <source>
        <dbReference type="Proteomes" id="UP000037175"/>
    </source>
</evidence>
<gene>
    <name evidence="3" type="ORF">Tfer_1439</name>
</gene>
<dbReference type="CDD" id="cd00093">
    <property type="entry name" value="HTH_XRE"/>
    <property type="match status" value="1"/>
</dbReference>
<dbReference type="Pfam" id="PF13443">
    <property type="entry name" value="HTH_26"/>
    <property type="match status" value="1"/>
</dbReference>
<keyword evidence="1" id="KW-0238">DNA-binding</keyword>
<evidence type="ECO:0000259" key="2">
    <source>
        <dbReference type="PROSITE" id="PS50943"/>
    </source>
</evidence>
<dbReference type="PANTHER" id="PTHR46797">
    <property type="entry name" value="HTH-TYPE TRANSCRIPTIONAL REGULATOR"/>
    <property type="match status" value="1"/>
</dbReference>
<proteinExistence type="predicted"/>
<dbReference type="Proteomes" id="UP000037175">
    <property type="component" value="Unassembled WGS sequence"/>
</dbReference>
<dbReference type="EMBL" id="LGTE01000008">
    <property type="protein sequence ID" value="KNZ69829.1"/>
    <property type="molecule type" value="Genomic_DNA"/>
</dbReference>
<dbReference type="SUPFAM" id="SSF47413">
    <property type="entry name" value="lambda repressor-like DNA-binding domains"/>
    <property type="match status" value="1"/>
</dbReference>
<evidence type="ECO:0000256" key="1">
    <source>
        <dbReference type="ARBA" id="ARBA00023125"/>
    </source>
</evidence>
<dbReference type="AlphaFoldDB" id="A0A0L6W417"/>
<dbReference type="InterPro" id="IPR001387">
    <property type="entry name" value="Cro/C1-type_HTH"/>
</dbReference>
<protein>
    <submittedName>
        <fullName evidence="3">Transcriptional regulator, XRE family</fullName>
    </submittedName>
</protein>
<name>A0A0L6W417_9FIRM</name>
<feature type="domain" description="HTH cro/C1-type" evidence="2">
    <location>
        <begin position="9"/>
        <end position="64"/>
    </location>
</feature>
<accession>A0A0L6W417</accession>
<dbReference type="InterPro" id="IPR010982">
    <property type="entry name" value="Lambda_DNA-bd_dom_sf"/>
</dbReference>
<dbReference type="RefSeq" id="WP_013119558.1">
    <property type="nucleotide sequence ID" value="NZ_LGTE01000008.1"/>
</dbReference>